<dbReference type="EMBL" id="CCBB010000003">
    <property type="protein sequence ID" value="CDO10431.1"/>
    <property type="molecule type" value="Genomic_DNA"/>
</dbReference>
<dbReference type="PANTHER" id="PTHR30146">
    <property type="entry name" value="LACI-RELATED TRANSCRIPTIONAL REPRESSOR"/>
    <property type="match status" value="1"/>
</dbReference>
<evidence type="ECO:0000313" key="7">
    <source>
        <dbReference type="Proteomes" id="UP000028870"/>
    </source>
</evidence>
<evidence type="ECO:0000259" key="5">
    <source>
        <dbReference type="PROSITE" id="PS50932"/>
    </source>
</evidence>
<keyword evidence="7" id="KW-1185">Reference proteome</keyword>
<dbReference type="PANTHER" id="PTHR30146:SF148">
    <property type="entry name" value="HTH-TYPE TRANSCRIPTIONAL REPRESSOR PURR-RELATED"/>
    <property type="match status" value="1"/>
</dbReference>
<evidence type="ECO:0000256" key="1">
    <source>
        <dbReference type="ARBA" id="ARBA00022491"/>
    </source>
</evidence>
<dbReference type="STRING" id="258533.BN977_05264"/>
<dbReference type="Gene3D" id="1.10.260.40">
    <property type="entry name" value="lambda repressor-like DNA-binding domains"/>
    <property type="match status" value="1"/>
</dbReference>
<accession>W9B6T8</accession>
<dbReference type="GO" id="GO:0003700">
    <property type="term" value="F:DNA-binding transcription factor activity"/>
    <property type="evidence" value="ECO:0007669"/>
    <property type="project" value="TreeGrafter"/>
</dbReference>
<proteinExistence type="predicted"/>
<comment type="caution">
    <text evidence="6">The sequence shown here is derived from an EMBL/GenBank/DDBJ whole genome shotgun (WGS) entry which is preliminary data.</text>
</comment>
<dbReference type="Gene3D" id="3.40.50.2300">
    <property type="match status" value="2"/>
</dbReference>
<evidence type="ECO:0000313" key="6">
    <source>
        <dbReference type="EMBL" id="CDO10431.1"/>
    </source>
</evidence>
<sequence length="351" mass="37092">MPSAPRGPASSRRPTMAEVAAKAGVSRTLVSFILDGKPGASEETRQRVLAIAKEVGYRPDAAARLLALGRSRTLGVLTDVRQLFQAELVTGIYPAAEQLGYEVLLTTNLSDRPESVPIDALISHRCGSLILLAPTSGHDYLIKLAAEVPVVVVGPRLPAEVLGAGVDLASVRTDDARGIGDAVDYLVTLGHKDILHVDGGDGSGSPERRRGYREAMSAHGLEERIDIIAGDHTEEAGAAAARELLARPGLPTAVLASNDRSALGLLDVLTRSGVDIPGELSLVGFDDTRLSDFPRIDLTTVHQDAPGLAQHAVRLAVELLERRCSGPKEVVLRSQLVIRGTSGPPPATVRR</sequence>
<keyword evidence="1" id="KW-0678">Repressor</keyword>
<keyword evidence="3" id="KW-0238">DNA-binding</keyword>
<gene>
    <name evidence="6" type="ORF">BN977_05264</name>
</gene>
<dbReference type="PROSITE" id="PS50932">
    <property type="entry name" value="HTH_LACI_2"/>
    <property type="match status" value="1"/>
</dbReference>
<dbReference type="CDD" id="cd01392">
    <property type="entry name" value="HTH_LacI"/>
    <property type="match status" value="1"/>
</dbReference>
<organism evidence="6 7">
    <name type="scientific">Mycolicibacterium cosmeticum</name>
    <dbReference type="NCBI Taxonomy" id="258533"/>
    <lineage>
        <taxon>Bacteria</taxon>
        <taxon>Bacillati</taxon>
        <taxon>Actinomycetota</taxon>
        <taxon>Actinomycetes</taxon>
        <taxon>Mycobacteriales</taxon>
        <taxon>Mycobacteriaceae</taxon>
        <taxon>Mycolicibacterium</taxon>
    </lineage>
</organism>
<reference evidence="6" key="1">
    <citation type="submission" date="2014-03" db="EMBL/GenBank/DDBJ databases">
        <title>Draft Genome Sequence of Mycobacterium cosmeticum DSM 44829.</title>
        <authorList>
            <person name="Croce O."/>
            <person name="Robert C."/>
            <person name="Raoult D."/>
            <person name="Drancourt M."/>
        </authorList>
    </citation>
    <scope>NUCLEOTIDE SEQUENCE [LARGE SCALE GENOMIC DNA]</scope>
    <source>
        <strain evidence="6">DSM 44829</strain>
    </source>
</reference>
<dbReference type="eggNOG" id="COG1609">
    <property type="taxonomic scope" value="Bacteria"/>
</dbReference>
<feature type="domain" description="HTH lacI-type" evidence="5">
    <location>
        <begin position="14"/>
        <end position="68"/>
    </location>
</feature>
<dbReference type="InterPro" id="IPR046335">
    <property type="entry name" value="LacI/GalR-like_sensor"/>
</dbReference>
<dbReference type="InterPro" id="IPR010982">
    <property type="entry name" value="Lambda_DNA-bd_dom_sf"/>
</dbReference>
<evidence type="ECO:0000256" key="3">
    <source>
        <dbReference type="ARBA" id="ARBA00023125"/>
    </source>
</evidence>
<dbReference type="SMART" id="SM00354">
    <property type="entry name" value="HTH_LACI"/>
    <property type="match status" value="1"/>
</dbReference>
<dbReference type="SUPFAM" id="SSF47413">
    <property type="entry name" value="lambda repressor-like DNA-binding domains"/>
    <property type="match status" value="1"/>
</dbReference>
<dbReference type="Pfam" id="PF00356">
    <property type="entry name" value="LacI"/>
    <property type="match status" value="1"/>
</dbReference>
<dbReference type="SUPFAM" id="SSF53822">
    <property type="entry name" value="Periplasmic binding protein-like I"/>
    <property type="match status" value="1"/>
</dbReference>
<keyword evidence="4" id="KW-0804">Transcription</keyword>
<evidence type="ECO:0000256" key="4">
    <source>
        <dbReference type="ARBA" id="ARBA00023163"/>
    </source>
</evidence>
<dbReference type="GO" id="GO:0000976">
    <property type="term" value="F:transcription cis-regulatory region binding"/>
    <property type="evidence" value="ECO:0007669"/>
    <property type="project" value="TreeGrafter"/>
</dbReference>
<reference evidence="6" key="2">
    <citation type="submission" date="2014-03" db="EMBL/GenBank/DDBJ databases">
        <authorList>
            <person name="Urmite Genomes"/>
        </authorList>
    </citation>
    <scope>NUCLEOTIDE SEQUENCE</scope>
    <source>
        <strain evidence="6">DSM 44829</strain>
    </source>
</reference>
<dbReference type="Proteomes" id="UP000028870">
    <property type="component" value="Unassembled WGS sequence"/>
</dbReference>
<dbReference type="InterPro" id="IPR000843">
    <property type="entry name" value="HTH_LacI"/>
</dbReference>
<keyword evidence="2" id="KW-0805">Transcription regulation</keyword>
<dbReference type="InterPro" id="IPR028082">
    <property type="entry name" value="Peripla_BP_I"/>
</dbReference>
<dbReference type="RefSeq" id="WP_036402580.1">
    <property type="nucleotide sequence ID" value="NZ_CCBB010000003.1"/>
</dbReference>
<dbReference type="CDD" id="cd06267">
    <property type="entry name" value="PBP1_LacI_sugar_binding-like"/>
    <property type="match status" value="1"/>
</dbReference>
<name>W9B6T8_MYCCO</name>
<protein>
    <submittedName>
        <fullName evidence="6">Periplasmic binding protein/LacI transcriptional regulator</fullName>
    </submittedName>
</protein>
<dbReference type="Pfam" id="PF13377">
    <property type="entry name" value="Peripla_BP_3"/>
    <property type="match status" value="1"/>
</dbReference>
<evidence type="ECO:0000256" key="2">
    <source>
        <dbReference type="ARBA" id="ARBA00023015"/>
    </source>
</evidence>
<dbReference type="AlphaFoldDB" id="W9B6T8"/>